<evidence type="ECO:0000256" key="1">
    <source>
        <dbReference type="SAM" id="Phobius"/>
    </source>
</evidence>
<protein>
    <submittedName>
        <fullName evidence="2">GL20125</fullName>
    </submittedName>
</protein>
<evidence type="ECO:0000313" key="3">
    <source>
        <dbReference type="Proteomes" id="UP000008744"/>
    </source>
</evidence>
<name>B4HCT9_DROPE</name>
<organism evidence="3">
    <name type="scientific">Drosophila persimilis</name>
    <name type="common">Fruit fly</name>
    <dbReference type="NCBI Taxonomy" id="7234"/>
    <lineage>
        <taxon>Eukaryota</taxon>
        <taxon>Metazoa</taxon>
        <taxon>Ecdysozoa</taxon>
        <taxon>Arthropoda</taxon>
        <taxon>Hexapoda</taxon>
        <taxon>Insecta</taxon>
        <taxon>Pterygota</taxon>
        <taxon>Neoptera</taxon>
        <taxon>Endopterygota</taxon>
        <taxon>Diptera</taxon>
        <taxon>Brachycera</taxon>
        <taxon>Muscomorpha</taxon>
        <taxon>Ephydroidea</taxon>
        <taxon>Drosophilidae</taxon>
        <taxon>Drosophila</taxon>
        <taxon>Sophophora</taxon>
    </lineage>
</organism>
<dbReference type="AlphaFoldDB" id="B4HCT9"/>
<dbReference type="Proteomes" id="UP000008744">
    <property type="component" value="Unassembled WGS sequence"/>
</dbReference>
<feature type="transmembrane region" description="Helical" evidence="1">
    <location>
        <begin position="20"/>
        <end position="39"/>
    </location>
</feature>
<proteinExistence type="predicted"/>
<evidence type="ECO:0000313" key="2">
    <source>
        <dbReference type="EMBL" id="EDW30842.1"/>
    </source>
</evidence>
<sequence length="94" mass="10896">MPEHAPCPMSMENPRYLFQLGMPPLLLSCPVGISISFAIDFAKGKDFPPFEAAYLGNQCDWESVGERWFFFRRPFVGRCIDNGRKILEYYCSKY</sequence>
<reference evidence="2 3" key="1">
    <citation type="journal article" date="2007" name="Nature">
        <title>Evolution of genes and genomes on the Drosophila phylogeny.</title>
        <authorList>
            <consortium name="Drosophila 12 Genomes Consortium"/>
            <person name="Clark A.G."/>
            <person name="Eisen M.B."/>
            <person name="Smith D.R."/>
            <person name="Bergman C.M."/>
            <person name="Oliver B."/>
            <person name="Markow T.A."/>
            <person name="Kaufman T.C."/>
            <person name="Kellis M."/>
            <person name="Gelbart W."/>
            <person name="Iyer V.N."/>
            <person name="Pollard D.A."/>
            <person name="Sackton T.B."/>
            <person name="Larracuente A.M."/>
            <person name="Singh N.D."/>
            <person name="Abad J.P."/>
            <person name="Abt D.N."/>
            <person name="Adryan B."/>
            <person name="Aguade M."/>
            <person name="Akashi H."/>
            <person name="Anderson W.W."/>
            <person name="Aquadro C.F."/>
            <person name="Ardell D.H."/>
            <person name="Arguello R."/>
            <person name="Artieri C.G."/>
            <person name="Barbash D.A."/>
            <person name="Barker D."/>
            <person name="Barsanti P."/>
            <person name="Batterham P."/>
            <person name="Batzoglou S."/>
            <person name="Begun D."/>
            <person name="Bhutkar A."/>
            <person name="Blanco E."/>
            <person name="Bosak S.A."/>
            <person name="Bradley R.K."/>
            <person name="Brand A.D."/>
            <person name="Brent M.R."/>
            <person name="Brooks A.N."/>
            <person name="Brown R.H."/>
            <person name="Butlin R.K."/>
            <person name="Caggese C."/>
            <person name="Calvi B.R."/>
            <person name="Bernardo de Carvalho A."/>
            <person name="Caspi A."/>
            <person name="Castrezana S."/>
            <person name="Celniker S.E."/>
            <person name="Chang J.L."/>
            <person name="Chapple C."/>
            <person name="Chatterji S."/>
            <person name="Chinwalla A."/>
            <person name="Civetta A."/>
            <person name="Clifton S.W."/>
            <person name="Comeron J.M."/>
            <person name="Costello J.C."/>
            <person name="Coyne J.A."/>
            <person name="Daub J."/>
            <person name="David R.G."/>
            <person name="Delcher A.L."/>
            <person name="Delehaunty K."/>
            <person name="Do C.B."/>
            <person name="Ebling H."/>
            <person name="Edwards K."/>
            <person name="Eickbush T."/>
            <person name="Evans J.D."/>
            <person name="Filipski A."/>
            <person name="Findeiss S."/>
            <person name="Freyhult E."/>
            <person name="Fulton L."/>
            <person name="Fulton R."/>
            <person name="Garcia A.C."/>
            <person name="Gardiner A."/>
            <person name="Garfield D.A."/>
            <person name="Garvin B.E."/>
            <person name="Gibson G."/>
            <person name="Gilbert D."/>
            <person name="Gnerre S."/>
            <person name="Godfrey J."/>
            <person name="Good R."/>
            <person name="Gotea V."/>
            <person name="Gravely B."/>
            <person name="Greenberg A.J."/>
            <person name="Griffiths-Jones S."/>
            <person name="Gross S."/>
            <person name="Guigo R."/>
            <person name="Gustafson E.A."/>
            <person name="Haerty W."/>
            <person name="Hahn M.W."/>
            <person name="Halligan D.L."/>
            <person name="Halpern A.L."/>
            <person name="Halter G.M."/>
            <person name="Han M.V."/>
            <person name="Heger A."/>
            <person name="Hillier L."/>
            <person name="Hinrichs A.S."/>
            <person name="Holmes I."/>
            <person name="Hoskins R.A."/>
            <person name="Hubisz M.J."/>
            <person name="Hultmark D."/>
            <person name="Huntley M.A."/>
            <person name="Jaffe D.B."/>
            <person name="Jagadeeshan S."/>
            <person name="Jeck W.R."/>
            <person name="Johnson J."/>
            <person name="Jones C.D."/>
            <person name="Jordan W.C."/>
            <person name="Karpen G.H."/>
            <person name="Kataoka E."/>
            <person name="Keightley P.D."/>
            <person name="Kheradpour P."/>
            <person name="Kirkness E.F."/>
            <person name="Koerich L.B."/>
            <person name="Kristiansen K."/>
            <person name="Kudrna D."/>
            <person name="Kulathinal R.J."/>
            <person name="Kumar S."/>
            <person name="Kwok R."/>
            <person name="Lander E."/>
            <person name="Langley C.H."/>
            <person name="Lapoint R."/>
            <person name="Lazzaro B.P."/>
            <person name="Lee S.J."/>
            <person name="Levesque L."/>
            <person name="Li R."/>
            <person name="Lin C.F."/>
            <person name="Lin M.F."/>
            <person name="Lindblad-Toh K."/>
            <person name="Llopart A."/>
            <person name="Long M."/>
            <person name="Low L."/>
            <person name="Lozovsky E."/>
            <person name="Lu J."/>
            <person name="Luo M."/>
            <person name="Machado C.A."/>
            <person name="Makalowski W."/>
            <person name="Marzo M."/>
            <person name="Matsuda M."/>
            <person name="Matzkin L."/>
            <person name="McAllister B."/>
            <person name="McBride C.S."/>
            <person name="McKernan B."/>
            <person name="McKernan K."/>
            <person name="Mendez-Lago M."/>
            <person name="Minx P."/>
            <person name="Mollenhauer M.U."/>
            <person name="Montooth K."/>
            <person name="Mount S.M."/>
            <person name="Mu X."/>
            <person name="Myers E."/>
            <person name="Negre B."/>
            <person name="Newfeld S."/>
            <person name="Nielsen R."/>
            <person name="Noor M.A."/>
            <person name="O'Grady P."/>
            <person name="Pachter L."/>
            <person name="Papaceit M."/>
            <person name="Parisi M.J."/>
            <person name="Parisi M."/>
            <person name="Parts L."/>
            <person name="Pedersen J.S."/>
            <person name="Pesole G."/>
            <person name="Phillippy A.M."/>
            <person name="Ponting C.P."/>
            <person name="Pop M."/>
            <person name="Porcelli D."/>
            <person name="Powell J.R."/>
            <person name="Prohaska S."/>
            <person name="Pruitt K."/>
            <person name="Puig M."/>
            <person name="Quesneville H."/>
            <person name="Ram K.R."/>
            <person name="Rand D."/>
            <person name="Rasmussen M.D."/>
            <person name="Reed L.K."/>
            <person name="Reenan R."/>
            <person name="Reily A."/>
            <person name="Remington K.A."/>
            <person name="Rieger T.T."/>
            <person name="Ritchie M.G."/>
            <person name="Robin C."/>
            <person name="Rogers Y.H."/>
            <person name="Rohde C."/>
            <person name="Rozas J."/>
            <person name="Rubenfield M.J."/>
            <person name="Ruiz A."/>
            <person name="Russo S."/>
            <person name="Salzberg S.L."/>
            <person name="Sanchez-Gracia A."/>
            <person name="Saranga D.J."/>
            <person name="Sato H."/>
            <person name="Schaeffer S.W."/>
            <person name="Schatz M.C."/>
            <person name="Schlenke T."/>
            <person name="Schwartz R."/>
            <person name="Segarra C."/>
            <person name="Singh R.S."/>
            <person name="Sirot L."/>
            <person name="Sirota M."/>
            <person name="Sisneros N.B."/>
            <person name="Smith C.D."/>
            <person name="Smith T.F."/>
            <person name="Spieth J."/>
            <person name="Stage D.E."/>
            <person name="Stark A."/>
            <person name="Stephan W."/>
            <person name="Strausberg R.L."/>
            <person name="Strempel S."/>
            <person name="Sturgill D."/>
            <person name="Sutton G."/>
            <person name="Sutton G.G."/>
            <person name="Tao W."/>
            <person name="Teichmann S."/>
            <person name="Tobari Y.N."/>
            <person name="Tomimura Y."/>
            <person name="Tsolas J.M."/>
            <person name="Valente V.L."/>
            <person name="Venter E."/>
            <person name="Venter J.C."/>
            <person name="Vicario S."/>
            <person name="Vieira F.G."/>
            <person name="Vilella A.J."/>
            <person name="Villasante A."/>
            <person name="Walenz B."/>
            <person name="Wang J."/>
            <person name="Wasserman M."/>
            <person name="Watts T."/>
            <person name="Wilson D."/>
            <person name="Wilson R.K."/>
            <person name="Wing R.A."/>
            <person name="Wolfner M.F."/>
            <person name="Wong A."/>
            <person name="Wong G.K."/>
            <person name="Wu C.I."/>
            <person name="Wu G."/>
            <person name="Yamamoto D."/>
            <person name="Yang H.P."/>
            <person name="Yang S.P."/>
            <person name="Yorke J.A."/>
            <person name="Yoshida K."/>
            <person name="Zdobnov E."/>
            <person name="Zhang P."/>
            <person name="Zhang Y."/>
            <person name="Zimin A.V."/>
            <person name="Baldwin J."/>
            <person name="Abdouelleil A."/>
            <person name="Abdulkadir J."/>
            <person name="Abebe A."/>
            <person name="Abera B."/>
            <person name="Abreu J."/>
            <person name="Acer S.C."/>
            <person name="Aftuck L."/>
            <person name="Alexander A."/>
            <person name="An P."/>
            <person name="Anderson E."/>
            <person name="Anderson S."/>
            <person name="Arachi H."/>
            <person name="Azer M."/>
            <person name="Bachantsang P."/>
            <person name="Barry A."/>
            <person name="Bayul T."/>
            <person name="Berlin A."/>
            <person name="Bessette D."/>
            <person name="Bloom T."/>
            <person name="Blye J."/>
            <person name="Boguslavskiy L."/>
            <person name="Bonnet C."/>
            <person name="Boukhgalter B."/>
            <person name="Bourzgui I."/>
            <person name="Brown A."/>
            <person name="Cahill P."/>
            <person name="Channer S."/>
            <person name="Cheshatsang Y."/>
            <person name="Chuda L."/>
            <person name="Citroen M."/>
            <person name="Collymore A."/>
            <person name="Cooke P."/>
            <person name="Costello M."/>
            <person name="D'Aco K."/>
            <person name="Daza R."/>
            <person name="De Haan G."/>
            <person name="DeGray S."/>
            <person name="DeMaso C."/>
            <person name="Dhargay N."/>
            <person name="Dooley K."/>
            <person name="Dooley E."/>
            <person name="Doricent M."/>
            <person name="Dorje P."/>
            <person name="Dorjee K."/>
            <person name="Dupes A."/>
            <person name="Elong R."/>
            <person name="Falk J."/>
            <person name="Farina A."/>
            <person name="Faro S."/>
            <person name="Ferguson D."/>
            <person name="Fisher S."/>
            <person name="Foley C.D."/>
            <person name="Franke A."/>
            <person name="Friedrich D."/>
            <person name="Gadbois L."/>
            <person name="Gearin G."/>
            <person name="Gearin C.R."/>
            <person name="Giannoukos G."/>
            <person name="Goode T."/>
            <person name="Graham J."/>
            <person name="Grandbois E."/>
            <person name="Grewal S."/>
            <person name="Gyaltsen K."/>
            <person name="Hafez N."/>
            <person name="Hagos B."/>
            <person name="Hall J."/>
            <person name="Henson C."/>
            <person name="Hollinger A."/>
            <person name="Honan T."/>
            <person name="Huard M.D."/>
            <person name="Hughes L."/>
            <person name="Hurhula B."/>
            <person name="Husby M.E."/>
            <person name="Kamat A."/>
            <person name="Kanga B."/>
            <person name="Kashin S."/>
            <person name="Khazanovich D."/>
            <person name="Kisner P."/>
            <person name="Lance K."/>
            <person name="Lara M."/>
            <person name="Lee W."/>
            <person name="Lennon N."/>
            <person name="Letendre F."/>
            <person name="LeVine R."/>
            <person name="Lipovsky A."/>
            <person name="Liu X."/>
            <person name="Liu J."/>
            <person name="Liu S."/>
            <person name="Lokyitsang T."/>
            <person name="Lokyitsang Y."/>
            <person name="Lubonja R."/>
            <person name="Lui A."/>
            <person name="MacDonald P."/>
            <person name="Magnisalis V."/>
            <person name="Maru K."/>
            <person name="Matthews C."/>
            <person name="McCusker W."/>
            <person name="McDonough S."/>
            <person name="Mehta T."/>
            <person name="Meldrim J."/>
            <person name="Meneus L."/>
            <person name="Mihai O."/>
            <person name="Mihalev A."/>
            <person name="Mihova T."/>
            <person name="Mittelman R."/>
            <person name="Mlenga V."/>
            <person name="Montmayeur A."/>
            <person name="Mulrain L."/>
            <person name="Navidi A."/>
            <person name="Naylor J."/>
            <person name="Negash T."/>
            <person name="Nguyen T."/>
            <person name="Nguyen N."/>
            <person name="Nicol R."/>
            <person name="Norbu C."/>
            <person name="Norbu N."/>
            <person name="Novod N."/>
            <person name="O'Neill B."/>
            <person name="Osman S."/>
            <person name="Markiewicz E."/>
            <person name="Oyono O.L."/>
            <person name="Patti C."/>
            <person name="Phunkhang P."/>
            <person name="Pierre F."/>
            <person name="Priest M."/>
            <person name="Raghuraman S."/>
            <person name="Rege F."/>
            <person name="Reyes R."/>
            <person name="Rise C."/>
            <person name="Rogov P."/>
            <person name="Ross K."/>
            <person name="Ryan E."/>
            <person name="Settipalli S."/>
            <person name="Shea T."/>
            <person name="Sherpa N."/>
            <person name="Shi L."/>
            <person name="Shih D."/>
            <person name="Sparrow T."/>
            <person name="Spaulding J."/>
            <person name="Stalker J."/>
            <person name="Stange-Thomann N."/>
            <person name="Stavropoulos S."/>
            <person name="Stone C."/>
            <person name="Strader C."/>
            <person name="Tesfaye S."/>
            <person name="Thomson T."/>
            <person name="Thoulutsang Y."/>
            <person name="Thoulutsang D."/>
            <person name="Topham K."/>
            <person name="Topping I."/>
            <person name="Tsamla T."/>
            <person name="Vassiliev H."/>
            <person name="Vo A."/>
            <person name="Wangchuk T."/>
            <person name="Wangdi T."/>
            <person name="Weiand M."/>
            <person name="Wilkinson J."/>
            <person name="Wilson A."/>
            <person name="Yadav S."/>
            <person name="Young G."/>
            <person name="Yu Q."/>
            <person name="Zembek L."/>
            <person name="Zhong D."/>
            <person name="Zimmer A."/>
            <person name="Zwirko Z."/>
            <person name="Jaffe D.B."/>
            <person name="Alvarez P."/>
            <person name="Brockman W."/>
            <person name="Butler J."/>
            <person name="Chin C."/>
            <person name="Gnerre S."/>
            <person name="Grabherr M."/>
            <person name="Kleber M."/>
            <person name="Mauceli E."/>
            <person name="MacCallum I."/>
        </authorList>
    </citation>
    <scope>NUCLEOTIDE SEQUENCE [LARGE SCALE GENOMIC DNA]</scope>
    <source>
        <strain evidence="3">MSH-3 / Tucson 14011-0111.49</strain>
    </source>
</reference>
<keyword evidence="1" id="KW-1133">Transmembrane helix</keyword>
<accession>B4HCT9</accession>
<keyword evidence="1" id="KW-0812">Transmembrane</keyword>
<gene>
    <name evidence="2" type="primary">Dper\GL20125</name>
    <name evidence="2" type="ORF">Dper_GL20125</name>
</gene>
<dbReference type="HOGENOM" id="CLU_2388537_0_0_1"/>
<keyword evidence="3" id="KW-1185">Reference proteome</keyword>
<keyword evidence="1" id="KW-0472">Membrane</keyword>
<dbReference type="EMBL" id="CH479443">
    <property type="protein sequence ID" value="EDW30842.1"/>
    <property type="molecule type" value="Genomic_DNA"/>
</dbReference>